<gene>
    <name evidence="1" type="ORF">ACE1CA_23025</name>
</gene>
<keyword evidence="1" id="KW-0255">Endonuclease</keyword>
<keyword evidence="1" id="KW-0540">Nuclease</keyword>
<name>A0ABV4WQQ2_9CYAN</name>
<organism evidence="1 2">
    <name type="scientific">Floridaenema evergladense BLCC-F167</name>
    <dbReference type="NCBI Taxonomy" id="3153639"/>
    <lineage>
        <taxon>Bacteria</taxon>
        <taxon>Bacillati</taxon>
        <taxon>Cyanobacteriota</taxon>
        <taxon>Cyanophyceae</taxon>
        <taxon>Oscillatoriophycideae</taxon>
        <taxon>Aerosakkonematales</taxon>
        <taxon>Aerosakkonemataceae</taxon>
        <taxon>Floridanema</taxon>
        <taxon>Floridanema evergladense</taxon>
    </lineage>
</organism>
<comment type="caution">
    <text evidence="1">The sequence shown here is derived from an EMBL/GenBank/DDBJ whole genome shotgun (WGS) entry which is preliminary data.</text>
</comment>
<reference evidence="1 2" key="1">
    <citation type="submission" date="2024-09" db="EMBL/GenBank/DDBJ databases">
        <title>Floridaenema gen nov. (Aerosakkonemataceae, Aerosakkonematales ord. nov., Cyanobacteria) from benthic tropical and subtropical fresh waters, with the description of four new species.</title>
        <authorList>
            <person name="Moretto J.A."/>
            <person name="Berthold D.E."/>
            <person name="Lefler F.W."/>
            <person name="Huang I.-S."/>
            <person name="Laughinghouse H. IV."/>
        </authorList>
    </citation>
    <scope>NUCLEOTIDE SEQUENCE [LARGE SCALE GENOMIC DNA]</scope>
    <source>
        <strain evidence="1 2">BLCC-F167</strain>
    </source>
</reference>
<dbReference type="Proteomes" id="UP001576780">
    <property type="component" value="Unassembled WGS sequence"/>
</dbReference>
<accession>A0ABV4WQQ2</accession>
<protein>
    <submittedName>
        <fullName evidence="1">RNA-guided endonuclease TnpB family protein</fullName>
    </submittedName>
</protein>
<keyword evidence="2" id="KW-1185">Reference proteome</keyword>
<evidence type="ECO:0000313" key="1">
    <source>
        <dbReference type="EMBL" id="MFB2837410.1"/>
    </source>
</evidence>
<evidence type="ECO:0000313" key="2">
    <source>
        <dbReference type="Proteomes" id="UP001576780"/>
    </source>
</evidence>
<sequence length="144" mass="16654">MTNLFKTIPVKAKFTEEEKAFWVDQCKNSNSLTNCAIYYMRQAHYDRLSDMDNAFTTYWVGDELRSGWKTYKCNASYSDLCSIFKENSHYKAMAAQAAQQTLQAVCESTNSYNKLVDLYYQEEVDKPSLPRYRKKGGLAAITFP</sequence>
<feature type="non-terminal residue" evidence="1">
    <location>
        <position position="144"/>
    </location>
</feature>
<keyword evidence="1" id="KW-0378">Hydrolase</keyword>
<dbReference type="EMBL" id="JBHFNT010000211">
    <property type="protein sequence ID" value="MFB2837410.1"/>
    <property type="molecule type" value="Genomic_DNA"/>
</dbReference>
<proteinExistence type="predicted"/>
<dbReference type="GO" id="GO:0004519">
    <property type="term" value="F:endonuclease activity"/>
    <property type="evidence" value="ECO:0007669"/>
    <property type="project" value="UniProtKB-KW"/>
</dbReference>